<dbReference type="InterPro" id="IPR037069">
    <property type="entry name" value="AcylCoA_DH/ox_N_sf"/>
</dbReference>
<dbReference type="GO" id="GO:0016712">
    <property type="term" value="F:oxidoreductase activity, acting on paired donors, with incorporation or reduction of molecular oxygen, reduced flavin or flavoprotein as one donor, and incorporation of one atom of oxygen"/>
    <property type="evidence" value="ECO:0007669"/>
    <property type="project" value="TreeGrafter"/>
</dbReference>
<evidence type="ECO:0000313" key="5">
    <source>
        <dbReference type="EMBL" id="QBQ98742.1"/>
    </source>
</evidence>
<dbReference type="OrthoDB" id="7316074at2"/>
<dbReference type="InterPro" id="IPR050741">
    <property type="entry name" value="Acyl-CoA_dehydrogenase"/>
</dbReference>
<dbReference type="InterPro" id="IPR036250">
    <property type="entry name" value="AcylCo_DH-like_C"/>
</dbReference>
<accession>A0A4V1AZC0</accession>
<keyword evidence="1" id="KW-0560">Oxidoreductase</keyword>
<evidence type="ECO:0000256" key="1">
    <source>
        <dbReference type="ARBA" id="ARBA00023002"/>
    </source>
</evidence>
<dbReference type="EMBL" id="CP038149">
    <property type="protein sequence ID" value="QBQ98742.1"/>
    <property type="molecule type" value="Genomic_DNA"/>
</dbReference>
<dbReference type="Gene3D" id="1.10.540.10">
    <property type="entry name" value="Acyl-CoA dehydrogenase/oxidase, N-terminal domain"/>
    <property type="match status" value="1"/>
</dbReference>
<evidence type="ECO:0000313" key="6">
    <source>
        <dbReference type="Proteomes" id="UP000295727"/>
    </source>
</evidence>
<evidence type="ECO:0000259" key="3">
    <source>
        <dbReference type="Pfam" id="PF02771"/>
    </source>
</evidence>
<dbReference type="PIRSF" id="PIRSF016578">
    <property type="entry name" value="HsaA"/>
    <property type="match status" value="1"/>
</dbReference>
<dbReference type="PANTHER" id="PTHR48083:SF19">
    <property type="entry name" value="FLAVIN-DEPENDENT MONOOXYGENASE, OXYGENASE SUBUNIT HSAA"/>
    <property type="match status" value="1"/>
</dbReference>
<dbReference type="KEGG" id="ppai:E1956_15810"/>
<evidence type="ECO:0000256" key="2">
    <source>
        <dbReference type="ARBA" id="ARBA00049661"/>
    </source>
</evidence>
<evidence type="ECO:0000259" key="4">
    <source>
        <dbReference type="Pfam" id="PF08028"/>
    </source>
</evidence>
<dbReference type="GO" id="GO:0005737">
    <property type="term" value="C:cytoplasm"/>
    <property type="evidence" value="ECO:0007669"/>
    <property type="project" value="TreeGrafter"/>
</dbReference>
<dbReference type="SUPFAM" id="SSF47203">
    <property type="entry name" value="Acyl-CoA dehydrogenase C-terminal domain-like"/>
    <property type="match status" value="1"/>
</dbReference>
<dbReference type="InterPro" id="IPR046373">
    <property type="entry name" value="Acyl-CoA_Oxase/DH_mid-dom_sf"/>
</dbReference>
<dbReference type="Pfam" id="PF08028">
    <property type="entry name" value="Acyl-CoA_dh_2"/>
    <property type="match status" value="1"/>
</dbReference>
<keyword evidence="6" id="KW-1185">Reference proteome</keyword>
<name>A0A4V1AZC0_9BURK</name>
<gene>
    <name evidence="5" type="ORF">E1956_15810</name>
</gene>
<dbReference type="Proteomes" id="UP000295727">
    <property type="component" value="Chromosome 2"/>
</dbReference>
<dbReference type="Pfam" id="PF02771">
    <property type="entry name" value="Acyl-CoA_dh_N"/>
    <property type="match status" value="1"/>
</dbReference>
<sequence length="408" mass="44357">MQATVETIRASKIDAGEPADTLNELVAKAAALQPLLMKNAAESEKYRRACDENIAAIDNAGLFQLMVPRRYGGHEGTLRAHLEVSAALGEACGGTAWVVALINVCAWFTALFPKQAQDDVWGANPKARVSGVFTPSSQSRRVEGGLVVSGKWYFSSGSLHADWAAIGVIEHDQNGAFKKQYLALVPMSELTIEDTWFTAGMRASGSNCIVGNDVFIPEHRLLDMMEAIERRYPTECKDEAAYRASFVPFAALILTGPQLGLGRAALRYVIEKAAQRPITYTSFEKQSDSTMFQMQIAEAAIKIDNAHLRAFRAADEIDAAARRDEQLDGVTRARVRADTGMVTTYVTDAINTLLWAHGAGGFAEASPLQRWWRDSNTAARHAVGLPAIGLELYGKALLGVENNVTPLV</sequence>
<reference evidence="5 6" key="1">
    <citation type="submission" date="2019-03" db="EMBL/GenBank/DDBJ databases">
        <title>Paraburkholderia sp. 7MH5, isolated from subtropical forest soil.</title>
        <authorList>
            <person name="Gao Z.-H."/>
            <person name="Qiu L.-H."/>
        </authorList>
    </citation>
    <scope>NUCLEOTIDE SEQUENCE [LARGE SCALE GENOMIC DNA]</scope>
    <source>
        <strain evidence="5 6">7MH5</strain>
    </source>
</reference>
<feature type="domain" description="Acyl-CoA dehydrogenase/oxidase N-terminal" evidence="3">
    <location>
        <begin position="38"/>
        <end position="119"/>
    </location>
</feature>
<dbReference type="InterPro" id="IPR009100">
    <property type="entry name" value="AcylCoA_DH/oxidase_NM_dom_sf"/>
</dbReference>
<dbReference type="PANTHER" id="PTHR48083">
    <property type="entry name" value="MEDIUM-CHAIN SPECIFIC ACYL-COA DEHYDROGENASE, MITOCHONDRIAL-RELATED"/>
    <property type="match status" value="1"/>
</dbReference>
<dbReference type="Gene3D" id="1.20.140.10">
    <property type="entry name" value="Butyryl-CoA Dehydrogenase, subunit A, domain 3"/>
    <property type="match status" value="1"/>
</dbReference>
<feature type="domain" description="Acyl-CoA dehydrogenase C-terminal" evidence="4">
    <location>
        <begin position="254"/>
        <end position="383"/>
    </location>
</feature>
<dbReference type="SUPFAM" id="SSF56645">
    <property type="entry name" value="Acyl-CoA dehydrogenase NM domain-like"/>
    <property type="match status" value="1"/>
</dbReference>
<dbReference type="InterPro" id="IPR013107">
    <property type="entry name" value="Acyl-CoA_DH_C"/>
</dbReference>
<dbReference type="RefSeq" id="WP_134750823.1">
    <property type="nucleotide sequence ID" value="NZ_CP038149.1"/>
</dbReference>
<comment type="similarity">
    <text evidence="2">Belongs to the HpaH/HsaA monooxygenase family.</text>
</comment>
<proteinExistence type="inferred from homology"/>
<dbReference type="InterPro" id="IPR013786">
    <property type="entry name" value="AcylCoA_DH/ox_N"/>
</dbReference>
<dbReference type="AlphaFoldDB" id="A0A4V1AZC0"/>
<dbReference type="GO" id="GO:0050660">
    <property type="term" value="F:flavin adenine dinucleotide binding"/>
    <property type="evidence" value="ECO:0007669"/>
    <property type="project" value="InterPro"/>
</dbReference>
<dbReference type="GO" id="GO:0033539">
    <property type="term" value="P:fatty acid beta-oxidation using acyl-CoA dehydrogenase"/>
    <property type="evidence" value="ECO:0007669"/>
    <property type="project" value="TreeGrafter"/>
</dbReference>
<protein>
    <submittedName>
        <fullName evidence="5">Oxidoreductase</fullName>
    </submittedName>
</protein>
<organism evidence="5 6">
    <name type="scientific">Paraburkholderia pallida</name>
    <dbReference type="NCBI Taxonomy" id="2547399"/>
    <lineage>
        <taxon>Bacteria</taxon>
        <taxon>Pseudomonadati</taxon>
        <taxon>Pseudomonadota</taxon>
        <taxon>Betaproteobacteria</taxon>
        <taxon>Burkholderiales</taxon>
        <taxon>Burkholderiaceae</taxon>
        <taxon>Paraburkholderia</taxon>
    </lineage>
</organism>
<dbReference type="Gene3D" id="2.40.110.10">
    <property type="entry name" value="Butyryl-CoA Dehydrogenase, subunit A, domain 2"/>
    <property type="match status" value="1"/>
</dbReference>
<dbReference type="GO" id="GO:0003995">
    <property type="term" value="F:acyl-CoA dehydrogenase activity"/>
    <property type="evidence" value="ECO:0007669"/>
    <property type="project" value="TreeGrafter"/>
</dbReference>